<keyword evidence="6 9" id="KW-0061">Asparagine biosynthesis</keyword>
<comment type="catalytic activity">
    <reaction evidence="8">
        <text>L-aspartate + L-glutamine + ATP + H2O = L-asparagine + L-glutamate + AMP + diphosphate + H(+)</text>
        <dbReference type="Rhea" id="RHEA:12228"/>
        <dbReference type="ChEBI" id="CHEBI:15377"/>
        <dbReference type="ChEBI" id="CHEBI:15378"/>
        <dbReference type="ChEBI" id="CHEBI:29985"/>
        <dbReference type="ChEBI" id="CHEBI:29991"/>
        <dbReference type="ChEBI" id="CHEBI:30616"/>
        <dbReference type="ChEBI" id="CHEBI:33019"/>
        <dbReference type="ChEBI" id="CHEBI:58048"/>
        <dbReference type="ChEBI" id="CHEBI:58359"/>
        <dbReference type="ChEBI" id="CHEBI:456215"/>
        <dbReference type="EC" id="6.3.5.4"/>
    </reaction>
</comment>
<dbReference type="GO" id="GO:0004066">
    <property type="term" value="F:asparagine synthase (glutamine-hydrolyzing) activity"/>
    <property type="evidence" value="ECO:0007669"/>
    <property type="project" value="UniProtKB-EC"/>
</dbReference>
<dbReference type="InterPro" id="IPR033738">
    <property type="entry name" value="AsnB_N"/>
</dbReference>
<comment type="pathway">
    <text evidence="1">Amino-acid biosynthesis; L-asparagine biosynthesis; L-asparagine from L-aspartate (L-Gln route): step 1/1.</text>
</comment>
<dbReference type="AlphaFoldDB" id="A0A1X4GJ08"/>
<evidence type="ECO:0000313" key="13">
    <source>
        <dbReference type="EMBL" id="OSO97093.1"/>
    </source>
</evidence>
<dbReference type="Proteomes" id="UP000192997">
    <property type="component" value="Unassembled WGS sequence"/>
</dbReference>
<dbReference type="NCBIfam" id="TIGR01536">
    <property type="entry name" value="asn_synth_AEB"/>
    <property type="match status" value="1"/>
</dbReference>
<evidence type="ECO:0000256" key="3">
    <source>
        <dbReference type="ARBA" id="ARBA00012737"/>
    </source>
</evidence>
<evidence type="ECO:0000256" key="2">
    <source>
        <dbReference type="ARBA" id="ARBA00005752"/>
    </source>
</evidence>
<dbReference type="GO" id="GO:0006529">
    <property type="term" value="P:asparagine biosynthetic process"/>
    <property type="evidence" value="ECO:0007669"/>
    <property type="project" value="UniProtKB-KW"/>
</dbReference>
<dbReference type="GO" id="GO:0005524">
    <property type="term" value="F:ATP binding"/>
    <property type="evidence" value="ECO:0007669"/>
    <property type="project" value="UniProtKB-KW"/>
</dbReference>
<dbReference type="InterPro" id="IPR029055">
    <property type="entry name" value="Ntn_hydrolases_N"/>
</dbReference>
<keyword evidence="7 9" id="KW-0315">Glutamine amidotransferase</keyword>
<evidence type="ECO:0000256" key="11">
    <source>
        <dbReference type="PIRSR" id="PIRSR001589-3"/>
    </source>
</evidence>
<feature type="binding site" evidence="10">
    <location>
        <position position="103"/>
    </location>
    <ligand>
        <name>L-glutamine</name>
        <dbReference type="ChEBI" id="CHEBI:58359"/>
    </ligand>
</feature>
<feature type="binding site" evidence="10">
    <location>
        <begin position="373"/>
        <end position="374"/>
    </location>
    <ligand>
        <name>ATP</name>
        <dbReference type="ChEBI" id="CHEBI:30616"/>
    </ligand>
</feature>
<comment type="caution">
    <text evidence="13">The sequence shown here is derived from an EMBL/GenBank/DDBJ whole genome shotgun (WGS) entry which is preliminary data.</text>
</comment>
<feature type="site" description="Important for beta-aspartyl-AMP intermediate formation" evidence="11">
    <location>
        <position position="375"/>
    </location>
</feature>
<comment type="similarity">
    <text evidence="2">Belongs to the asparagine synthetase family.</text>
</comment>
<evidence type="ECO:0000256" key="8">
    <source>
        <dbReference type="ARBA" id="ARBA00048741"/>
    </source>
</evidence>
<keyword evidence="5 10" id="KW-0067">ATP-binding</keyword>
<dbReference type="RefSeq" id="WP_085726756.1">
    <property type="nucleotide sequence ID" value="NZ_NBYN01000004.1"/>
</dbReference>
<proteinExistence type="inferred from homology"/>
<gene>
    <name evidence="13" type="ORF">B7O87_01035</name>
</gene>
<evidence type="ECO:0000256" key="10">
    <source>
        <dbReference type="PIRSR" id="PIRSR001589-2"/>
    </source>
</evidence>
<dbReference type="SUPFAM" id="SSF56235">
    <property type="entry name" value="N-terminal nucleophile aminohydrolases (Ntn hydrolases)"/>
    <property type="match status" value="1"/>
</dbReference>
<dbReference type="InterPro" id="IPR017932">
    <property type="entry name" value="GATase_2_dom"/>
</dbReference>
<organism evidence="13 14">
    <name type="scientific">Cylindrospermopsis raciborskii CENA303</name>
    <dbReference type="NCBI Taxonomy" id="1170769"/>
    <lineage>
        <taxon>Bacteria</taxon>
        <taxon>Bacillati</taxon>
        <taxon>Cyanobacteriota</taxon>
        <taxon>Cyanophyceae</taxon>
        <taxon>Nostocales</taxon>
        <taxon>Aphanizomenonaceae</taxon>
        <taxon>Cylindrospermopsis</taxon>
    </lineage>
</organism>
<evidence type="ECO:0000256" key="4">
    <source>
        <dbReference type="ARBA" id="ARBA00022741"/>
    </source>
</evidence>
<dbReference type="Pfam" id="PF00733">
    <property type="entry name" value="Asn_synthase"/>
    <property type="match status" value="1"/>
</dbReference>
<dbReference type="Gene3D" id="3.40.50.620">
    <property type="entry name" value="HUPs"/>
    <property type="match status" value="2"/>
</dbReference>
<evidence type="ECO:0000259" key="12">
    <source>
        <dbReference type="PROSITE" id="PS51278"/>
    </source>
</evidence>
<dbReference type="InterPro" id="IPR001962">
    <property type="entry name" value="Asn_synthase"/>
</dbReference>
<reference evidence="14" key="1">
    <citation type="submission" date="2017-04" db="EMBL/GenBank/DDBJ databases">
        <authorList>
            <person name="Abreu V.A."/>
            <person name="Popin R.V."/>
            <person name="Rigonato J."/>
            <person name="Andreote A.P."/>
            <person name="Schaker P.C."/>
            <person name="Hoff-Risseti C."/>
            <person name="Alvarenga D.O."/>
            <person name="Varani A.M."/>
            <person name="Fiore M.F."/>
        </authorList>
    </citation>
    <scope>NUCLEOTIDE SEQUENCE [LARGE SCALE GENOMIC DNA]</scope>
    <source>
        <strain evidence="14">CENA303</strain>
    </source>
</reference>
<evidence type="ECO:0000256" key="7">
    <source>
        <dbReference type="ARBA" id="ARBA00022962"/>
    </source>
</evidence>
<protein>
    <recommendedName>
        <fullName evidence="3">asparagine synthase (glutamine-hydrolyzing)</fullName>
        <ecNumber evidence="3">6.3.5.4</ecNumber>
    </recommendedName>
</protein>
<dbReference type="PANTHER" id="PTHR43284">
    <property type="entry name" value="ASPARAGINE SYNTHETASE (GLUTAMINE-HYDROLYZING)"/>
    <property type="match status" value="1"/>
</dbReference>
<dbReference type="CDD" id="cd01991">
    <property type="entry name" value="Asn_synthase_B_C"/>
    <property type="match status" value="1"/>
</dbReference>
<dbReference type="InterPro" id="IPR051786">
    <property type="entry name" value="ASN_synthetase/amidase"/>
</dbReference>
<evidence type="ECO:0000256" key="6">
    <source>
        <dbReference type="ARBA" id="ARBA00022888"/>
    </source>
</evidence>
<dbReference type="GO" id="GO:0005829">
    <property type="term" value="C:cytosol"/>
    <property type="evidence" value="ECO:0007669"/>
    <property type="project" value="TreeGrafter"/>
</dbReference>
<dbReference type="Pfam" id="PF13522">
    <property type="entry name" value="GATase_6"/>
    <property type="match status" value="1"/>
</dbReference>
<feature type="binding site" evidence="10">
    <location>
        <position position="300"/>
    </location>
    <ligand>
        <name>ATP</name>
        <dbReference type="ChEBI" id="CHEBI:30616"/>
    </ligand>
</feature>
<evidence type="ECO:0000313" key="14">
    <source>
        <dbReference type="Proteomes" id="UP000192997"/>
    </source>
</evidence>
<dbReference type="CDD" id="cd00712">
    <property type="entry name" value="AsnB"/>
    <property type="match status" value="1"/>
</dbReference>
<dbReference type="InterPro" id="IPR014729">
    <property type="entry name" value="Rossmann-like_a/b/a_fold"/>
</dbReference>
<dbReference type="PROSITE" id="PS51278">
    <property type="entry name" value="GATASE_TYPE_2"/>
    <property type="match status" value="1"/>
</dbReference>
<accession>A0A1X4GJ08</accession>
<evidence type="ECO:0000256" key="9">
    <source>
        <dbReference type="PIRSR" id="PIRSR001589-1"/>
    </source>
</evidence>
<feature type="domain" description="Glutamine amidotransferase type-2" evidence="12">
    <location>
        <begin position="2"/>
        <end position="217"/>
    </location>
</feature>
<evidence type="ECO:0000256" key="5">
    <source>
        <dbReference type="ARBA" id="ARBA00022840"/>
    </source>
</evidence>
<keyword evidence="9" id="KW-0028">Amino-acid biosynthesis</keyword>
<sequence length="641" mass="72740">MCGITGYWSDAINTGEMETIVRQMCTTLHHRGPDDGGIWLEKPAGLALGHRRLSIVDLSPQGHQPMQSANGRYVLVFNGEIYNFSDLRQQLIALYHTFKGNSDTEVMLAAFCEWGVRRAVEKFVGMFAFAVWDRQEQTLTLGRDRLGEKPLYYGWMGPTFLFGSELKSLTVHPHWEGEIDRNVLTLFLRYNYIPDPHCIYVGIHKLLPGNLLILTSPKDKPKPQPYWSFLSAVERGKAQPFHGDKVAAINELDSLLKESIKGQMLADVPLGAFLSGGIDSSTVVALMQSQSSQPVKTFTIGFNESAYNEANNAKAVAEHLGTDHTELYVTAKETQSVIPKLPILYDEPFSDSSQIPTFLLSQLARQQVTVSLSGDGGDELFGGYNRYVWASLISERMGWLPETIRKISASVMTSVSTDTYDSLFDKLSTFLPNNLKQRLPGDKIHKLARVLSFKNQADLYRKLCSYDYIDVVIGAVDTSINPVFSDEFLAYPEWMMAMDATSYLPGDILAKIDRAAMGASLETRVPFLDHRVVEFSSTLPLEWKIRGDKTKWILRQVLYKYVPPHLIERPKTGFGLPLESWLRNDLRDWAEDLLSSHRLSQDGFFHTKTIRQKWEEHLSGGRNWQHYLWSILVFQMWYDGI</sequence>
<dbReference type="InterPro" id="IPR006426">
    <property type="entry name" value="Asn_synth_AEB"/>
</dbReference>
<dbReference type="EC" id="6.3.5.4" evidence="3"/>
<dbReference type="PIRSF" id="PIRSF001589">
    <property type="entry name" value="Asn_synthetase_glu-h"/>
    <property type="match status" value="1"/>
</dbReference>
<evidence type="ECO:0000256" key="1">
    <source>
        <dbReference type="ARBA" id="ARBA00005187"/>
    </source>
</evidence>
<dbReference type="Gene3D" id="3.60.20.10">
    <property type="entry name" value="Glutamine Phosphoribosylpyrophosphate, subunit 1, domain 1"/>
    <property type="match status" value="1"/>
</dbReference>
<dbReference type="PANTHER" id="PTHR43284:SF1">
    <property type="entry name" value="ASPARAGINE SYNTHETASE"/>
    <property type="match status" value="1"/>
</dbReference>
<feature type="active site" description="For GATase activity" evidence="9">
    <location>
        <position position="2"/>
    </location>
</feature>
<keyword evidence="4 10" id="KW-0547">Nucleotide-binding</keyword>
<dbReference type="SUPFAM" id="SSF52402">
    <property type="entry name" value="Adenine nucleotide alpha hydrolases-like"/>
    <property type="match status" value="1"/>
</dbReference>
<dbReference type="EMBL" id="NBYN01000004">
    <property type="protein sequence ID" value="OSO97093.1"/>
    <property type="molecule type" value="Genomic_DNA"/>
</dbReference>
<name>A0A1X4GJ08_9CYAN</name>